<gene>
    <name evidence="2" type="ORF">BdWA1_003148</name>
</gene>
<evidence type="ECO:0000313" key="3">
    <source>
        <dbReference type="Proteomes" id="UP001214638"/>
    </source>
</evidence>
<feature type="domain" description="UBC core" evidence="1">
    <location>
        <begin position="1"/>
        <end position="119"/>
    </location>
</feature>
<protein>
    <submittedName>
        <fullName evidence="2">Bifunctional Ubiquitin-conjugating enzyme E2/Ubiquitin-conjugating enzyme-RWD-like</fullName>
    </submittedName>
</protein>
<sequence>MDGSSRHNILRRNVSIKDSIPQGIPNEATDNVFLTSRYCNDKIKYPVPMHAHIYSNGDICMSSLGSEYVPTASILSFIHSIMSMLSSATEKTLPPDNHIHADLPPGSADARYMYHDDNC</sequence>
<dbReference type="Gene3D" id="3.10.110.10">
    <property type="entry name" value="Ubiquitin Conjugating Enzyme"/>
    <property type="match status" value="1"/>
</dbReference>
<dbReference type="RefSeq" id="XP_067802315.1">
    <property type="nucleotide sequence ID" value="XM_067948164.1"/>
</dbReference>
<dbReference type="PROSITE" id="PS50127">
    <property type="entry name" value="UBC_2"/>
    <property type="match status" value="1"/>
</dbReference>
<dbReference type="Pfam" id="PF00179">
    <property type="entry name" value="UQ_con"/>
    <property type="match status" value="1"/>
</dbReference>
<keyword evidence="3" id="KW-1185">Reference proteome</keyword>
<accession>A0AAD9PIG8</accession>
<evidence type="ECO:0000313" key="2">
    <source>
        <dbReference type="EMBL" id="KAK2195472.1"/>
    </source>
</evidence>
<dbReference type="InterPro" id="IPR016135">
    <property type="entry name" value="UBQ-conjugating_enzyme/RWD"/>
</dbReference>
<dbReference type="AlphaFoldDB" id="A0AAD9PIG8"/>
<name>A0AAD9PIG8_9APIC</name>
<dbReference type="Proteomes" id="UP001214638">
    <property type="component" value="Unassembled WGS sequence"/>
</dbReference>
<reference evidence="2" key="1">
    <citation type="journal article" date="2023" name="Nat. Microbiol.">
        <title>Babesia duncani multi-omics identifies virulence factors and drug targets.</title>
        <authorList>
            <person name="Singh P."/>
            <person name="Lonardi S."/>
            <person name="Liang Q."/>
            <person name="Vydyam P."/>
            <person name="Khabirova E."/>
            <person name="Fang T."/>
            <person name="Gihaz S."/>
            <person name="Thekkiniath J."/>
            <person name="Munshi M."/>
            <person name="Abel S."/>
            <person name="Ciampossin L."/>
            <person name="Batugedara G."/>
            <person name="Gupta M."/>
            <person name="Lu X.M."/>
            <person name="Lenz T."/>
            <person name="Chakravarty S."/>
            <person name="Cornillot E."/>
            <person name="Hu Y."/>
            <person name="Ma W."/>
            <person name="Gonzalez L.M."/>
            <person name="Sanchez S."/>
            <person name="Estrada K."/>
            <person name="Sanchez-Flores A."/>
            <person name="Montero E."/>
            <person name="Harb O.S."/>
            <person name="Le Roch K.G."/>
            <person name="Mamoun C.B."/>
        </authorList>
    </citation>
    <scope>NUCLEOTIDE SEQUENCE</scope>
    <source>
        <strain evidence="2">WA1</strain>
    </source>
</reference>
<organism evidence="2 3">
    <name type="scientific">Babesia duncani</name>
    <dbReference type="NCBI Taxonomy" id="323732"/>
    <lineage>
        <taxon>Eukaryota</taxon>
        <taxon>Sar</taxon>
        <taxon>Alveolata</taxon>
        <taxon>Apicomplexa</taxon>
        <taxon>Aconoidasida</taxon>
        <taxon>Piroplasmida</taxon>
        <taxon>Babesiidae</taxon>
        <taxon>Babesia</taxon>
    </lineage>
</organism>
<proteinExistence type="predicted"/>
<dbReference type="GeneID" id="94337445"/>
<evidence type="ECO:0000259" key="1">
    <source>
        <dbReference type="PROSITE" id="PS50127"/>
    </source>
</evidence>
<dbReference type="KEGG" id="bdw:94337445"/>
<comment type="caution">
    <text evidence="2">The sequence shown here is derived from an EMBL/GenBank/DDBJ whole genome shotgun (WGS) entry which is preliminary data.</text>
</comment>
<dbReference type="SUPFAM" id="SSF54495">
    <property type="entry name" value="UBC-like"/>
    <property type="match status" value="1"/>
</dbReference>
<dbReference type="EMBL" id="JALLKP010000004">
    <property type="protein sequence ID" value="KAK2195472.1"/>
    <property type="molecule type" value="Genomic_DNA"/>
</dbReference>
<dbReference type="InterPro" id="IPR000608">
    <property type="entry name" value="UBC"/>
</dbReference>